<proteinExistence type="predicted"/>
<gene>
    <name evidence="1" type="ORF">M9H77_21558</name>
</gene>
<protein>
    <submittedName>
        <fullName evidence="1">Uncharacterized protein</fullName>
    </submittedName>
</protein>
<sequence>MASLALENRSSIEDLENLELSQADGALLMSFLDDIHDEVLLEDCDDQRLTSVMRSLEAEIDLHVADHDQNSMFQEYKESQEILSSNNISNFNWMDMEIETEIEMEMAASEHNYQFSNYVTSFEDQDYSSYGTLWQETNYASMVHG</sequence>
<reference evidence="2" key="1">
    <citation type="journal article" date="2023" name="Nat. Plants">
        <title>Single-cell RNA sequencing provides a high-resolution roadmap for understanding the multicellular compartmentation of specialized metabolism.</title>
        <authorList>
            <person name="Sun S."/>
            <person name="Shen X."/>
            <person name="Li Y."/>
            <person name="Li Y."/>
            <person name="Wang S."/>
            <person name="Li R."/>
            <person name="Zhang H."/>
            <person name="Shen G."/>
            <person name="Guo B."/>
            <person name="Wei J."/>
            <person name="Xu J."/>
            <person name="St-Pierre B."/>
            <person name="Chen S."/>
            <person name="Sun C."/>
        </authorList>
    </citation>
    <scope>NUCLEOTIDE SEQUENCE [LARGE SCALE GENOMIC DNA]</scope>
</reference>
<name>A0ACC0APD8_CATRO</name>
<accession>A0ACC0APD8</accession>
<dbReference type="EMBL" id="CM044705">
    <property type="protein sequence ID" value="KAI5662235.1"/>
    <property type="molecule type" value="Genomic_DNA"/>
</dbReference>
<evidence type="ECO:0000313" key="2">
    <source>
        <dbReference type="Proteomes" id="UP001060085"/>
    </source>
</evidence>
<evidence type="ECO:0000313" key="1">
    <source>
        <dbReference type="EMBL" id="KAI5662235.1"/>
    </source>
</evidence>
<comment type="caution">
    <text evidence="1">The sequence shown here is derived from an EMBL/GenBank/DDBJ whole genome shotgun (WGS) entry which is preliminary data.</text>
</comment>
<dbReference type="Proteomes" id="UP001060085">
    <property type="component" value="Linkage Group LG05"/>
</dbReference>
<keyword evidence="2" id="KW-1185">Reference proteome</keyword>
<organism evidence="1 2">
    <name type="scientific">Catharanthus roseus</name>
    <name type="common">Madagascar periwinkle</name>
    <name type="synonym">Vinca rosea</name>
    <dbReference type="NCBI Taxonomy" id="4058"/>
    <lineage>
        <taxon>Eukaryota</taxon>
        <taxon>Viridiplantae</taxon>
        <taxon>Streptophyta</taxon>
        <taxon>Embryophyta</taxon>
        <taxon>Tracheophyta</taxon>
        <taxon>Spermatophyta</taxon>
        <taxon>Magnoliopsida</taxon>
        <taxon>eudicotyledons</taxon>
        <taxon>Gunneridae</taxon>
        <taxon>Pentapetalae</taxon>
        <taxon>asterids</taxon>
        <taxon>lamiids</taxon>
        <taxon>Gentianales</taxon>
        <taxon>Apocynaceae</taxon>
        <taxon>Rauvolfioideae</taxon>
        <taxon>Vinceae</taxon>
        <taxon>Catharanthinae</taxon>
        <taxon>Catharanthus</taxon>
    </lineage>
</organism>